<dbReference type="InterPro" id="IPR036597">
    <property type="entry name" value="Fido-like_dom_sf"/>
</dbReference>
<proteinExistence type="predicted"/>
<evidence type="ECO:0000259" key="2">
    <source>
        <dbReference type="PROSITE" id="PS51459"/>
    </source>
</evidence>
<dbReference type="PANTHER" id="PTHR13504:SF38">
    <property type="entry name" value="FIDO DOMAIN-CONTAINING PROTEIN"/>
    <property type="match status" value="1"/>
</dbReference>
<dbReference type="PROSITE" id="PS51459">
    <property type="entry name" value="FIDO"/>
    <property type="match status" value="1"/>
</dbReference>
<organism evidence="3 4">
    <name type="scientific">Methanocorpusculum petauri</name>
    <dbReference type="NCBI Taxonomy" id="3002863"/>
    <lineage>
        <taxon>Archaea</taxon>
        <taxon>Methanobacteriati</taxon>
        <taxon>Methanobacteriota</taxon>
        <taxon>Stenosarchaea group</taxon>
        <taxon>Methanomicrobia</taxon>
        <taxon>Methanomicrobiales</taxon>
        <taxon>Methanocorpusculaceae</taxon>
        <taxon>Methanocorpusculum</taxon>
    </lineage>
</organism>
<sequence>MQDGPRYRVERRNRCGKTHYYLVKDIHSDGKSSRITKYMGNGAAPTEKEIEEFTLKHMVELETKARQKIIQSRLESLKTEYLSKEVEQELEDIRYLYKYINSLISVDDVTVYEQAFEQYYIHGTTAIEGNTLSLDETIDLLENGTIPRGKELREINEVQNYKRVAKYRHEYHGRITLDFIKKLHELIMANILEEPGEFRKSDAIVISGYDYQLTPAIFIETELTDLINEYYTHLAEKYHPFECAVLFHYKFETIHPFSDGNGRVGRELLNYLLVSAEYPRLLILKERRSEYIGALKAGNKDDFATMIETFAKMIISQRKDAMENNMRNIPVLVRNKMNNDPKPQQKLDRFFDVD</sequence>
<evidence type="ECO:0000256" key="1">
    <source>
        <dbReference type="SAM" id="MobiDB-lite"/>
    </source>
</evidence>
<dbReference type="Proteomes" id="UP001141422">
    <property type="component" value="Unassembled WGS sequence"/>
</dbReference>
<dbReference type="InterPro" id="IPR040198">
    <property type="entry name" value="Fido_containing"/>
</dbReference>
<dbReference type="Gene3D" id="1.10.3290.10">
    <property type="entry name" value="Fido-like domain"/>
    <property type="match status" value="1"/>
</dbReference>
<feature type="domain" description="Fido" evidence="2">
    <location>
        <begin position="175"/>
        <end position="316"/>
    </location>
</feature>
<reference evidence="3" key="1">
    <citation type="submission" date="2022-12" db="EMBL/GenBank/DDBJ databases">
        <title>Isolation and characterisation of novel Methanocorpusculum spp. from native Australian herbivores indicates the genus is ancestrally host-associated.</title>
        <authorList>
            <person name="Volmer J.G."/>
            <person name="Soo R.M."/>
            <person name="Evans P.N."/>
            <person name="Hoedt E.C."/>
            <person name="Astorga Alsina A.L."/>
            <person name="Woodcroft B.J."/>
            <person name="Tyson G.W."/>
            <person name="Hugenholtz P."/>
            <person name="Morrison M."/>
        </authorList>
    </citation>
    <scope>NUCLEOTIDE SEQUENCE</scope>
    <source>
        <strain evidence="3">MG</strain>
    </source>
</reference>
<evidence type="ECO:0000313" key="4">
    <source>
        <dbReference type="Proteomes" id="UP001141422"/>
    </source>
</evidence>
<dbReference type="PANTHER" id="PTHR13504">
    <property type="entry name" value="FIDO DOMAIN-CONTAINING PROTEIN DDB_G0283145"/>
    <property type="match status" value="1"/>
</dbReference>
<protein>
    <submittedName>
        <fullName evidence="3">Fic family protein</fullName>
    </submittedName>
</protein>
<comment type="caution">
    <text evidence="3">The sequence shown here is derived from an EMBL/GenBank/DDBJ whole genome shotgun (WGS) entry which is preliminary data.</text>
</comment>
<keyword evidence="4" id="KW-1185">Reference proteome</keyword>
<name>A0ABT4IF20_9EURY</name>
<dbReference type="SUPFAM" id="SSF140931">
    <property type="entry name" value="Fic-like"/>
    <property type="match status" value="1"/>
</dbReference>
<dbReference type="RefSeq" id="WP_268924178.1">
    <property type="nucleotide sequence ID" value="NZ_JAPTGB010000003.1"/>
</dbReference>
<dbReference type="InterPro" id="IPR003812">
    <property type="entry name" value="Fido"/>
</dbReference>
<dbReference type="Pfam" id="PF02661">
    <property type="entry name" value="Fic"/>
    <property type="match status" value="1"/>
</dbReference>
<feature type="compositionally biased region" description="Basic and acidic residues" evidence="1">
    <location>
        <begin position="337"/>
        <end position="354"/>
    </location>
</feature>
<feature type="region of interest" description="Disordered" evidence="1">
    <location>
        <begin position="335"/>
        <end position="354"/>
    </location>
</feature>
<evidence type="ECO:0000313" key="3">
    <source>
        <dbReference type="EMBL" id="MCZ0859954.1"/>
    </source>
</evidence>
<accession>A0ABT4IF20</accession>
<gene>
    <name evidence="3" type="ORF">O0S10_01765</name>
</gene>
<dbReference type="EMBL" id="JAPTGB010000003">
    <property type="protein sequence ID" value="MCZ0859954.1"/>
    <property type="molecule type" value="Genomic_DNA"/>
</dbReference>